<dbReference type="Proteomes" id="UP001285908">
    <property type="component" value="Unassembled WGS sequence"/>
</dbReference>
<dbReference type="GeneID" id="87869921"/>
<protein>
    <submittedName>
        <fullName evidence="2">Uncharacterized protein</fullName>
    </submittedName>
</protein>
<dbReference type="AlphaFoldDB" id="A0AAJ0I788"/>
<sequence length="88" mass="10431">MPAEPMRALPSLHLLHLLLLPAAVEGAKHNQPMELNLIVHFKALSGQQLLRYRHRRARDVVCPVQKDRRCKKEKRYRQLGWKQGWKFK</sequence>
<gene>
    <name evidence="2" type="ORF">B0T23DRAFT_137433</name>
</gene>
<reference evidence="2 3" key="1">
    <citation type="journal article" date="2023" name="Mol. Phylogenet. Evol.">
        <title>Genome-scale phylogeny and comparative genomics of the fungal order Sordariales.</title>
        <authorList>
            <person name="Hensen N."/>
            <person name="Bonometti L."/>
            <person name="Westerberg I."/>
            <person name="Brannstrom I.O."/>
            <person name="Guillou S."/>
            <person name="Cros-Aarteil S."/>
            <person name="Calhoun S."/>
            <person name="Haridas S."/>
            <person name="Kuo A."/>
            <person name="Mondo S."/>
            <person name="Pangilinan J."/>
            <person name="Riley R."/>
            <person name="LaButti K."/>
            <person name="Andreopoulos B."/>
            <person name="Lipzen A."/>
            <person name="Chen C."/>
            <person name="Yan M."/>
            <person name="Daum C."/>
            <person name="Ng V."/>
            <person name="Clum A."/>
            <person name="Steindorff A."/>
            <person name="Ohm R.A."/>
            <person name="Martin F."/>
            <person name="Silar P."/>
            <person name="Natvig D.O."/>
            <person name="Lalanne C."/>
            <person name="Gautier V."/>
            <person name="Ament-Velasquez S.L."/>
            <person name="Kruys A."/>
            <person name="Hutchinson M.I."/>
            <person name="Powell A.J."/>
            <person name="Barry K."/>
            <person name="Miller A.N."/>
            <person name="Grigoriev I.V."/>
            <person name="Debuchy R."/>
            <person name="Gladieux P."/>
            <person name="Hiltunen Thoren M."/>
            <person name="Johannesson H."/>
        </authorList>
    </citation>
    <scope>NUCLEOTIDE SEQUENCE [LARGE SCALE GENOMIC DNA]</scope>
    <source>
        <strain evidence="2 3">FGSC 10403</strain>
    </source>
</reference>
<organism evidence="2 3">
    <name type="scientific">Neurospora hispaniola</name>
    <dbReference type="NCBI Taxonomy" id="588809"/>
    <lineage>
        <taxon>Eukaryota</taxon>
        <taxon>Fungi</taxon>
        <taxon>Dikarya</taxon>
        <taxon>Ascomycota</taxon>
        <taxon>Pezizomycotina</taxon>
        <taxon>Sordariomycetes</taxon>
        <taxon>Sordariomycetidae</taxon>
        <taxon>Sordariales</taxon>
        <taxon>Sordariaceae</taxon>
        <taxon>Neurospora</taxon>
    </lineage>
</organism>
<evidence type="ECO:0000313" key="3">
    <source>
        <dbReference type="Proteomes" id="UP001285908"/>
    </source>
</evidence>
<proteinExistence type="predicted"/>
<keyword evidence="3" id="KW-1185">Reference proteome</keyword>
<comment type="caution">
    <text evidence="2">The sequence shown here is derived from an EMBL/GenBank/DDBJ whole genome shotgun (WGS) entry which is preliminary data.</text>
</comment>
<dbReference type="EMBL" id="JAULSX010000004">
    <property type="protein sequence ID" value="KAK3492253.1"/>
    <property type="molecule type" value="Genomic_DNA"/>
</dbReference>
<accession>A0AAJ0I788</accession>
<feature type="signal peptide" evidence="1">
    <location>
        <begin position="1"/>
        <end position="26"/>
    </location>
</feature>
<feature type="chain" id="PRO_5042560174" evidence="1">
    <location>
        <begin position="27"/>
        <end position="88"/>
    </location>
</feature>
<evidence type="ECO:0000313" key="2">
    <source>
        <dbReference type="EMBL" id="KAK3492253.1"/>
    </source>
</evidence>
<evidence type="ECO:0000256" key="1">
    <source>
        <dbReference type="SAM" id="SignalP"/>
    </source>
</evidence>
<keyword evidence="1" id="KW-0732">Signal</keyword>
<name>A0AAJ0I788_9PEZI</name>
<dbReference type="RefSeq" id="XP_062692711.1">
    <property type="nucleotide sequence ID" value="XM_062832299.1"/>
</dbReference>